<dbReference type="Gene3D" id="3.40.50.1820">
    <property type="entry name" value="alpha/beta hydrolase"/>
    <property type="match status" value="1"/>
</dbReference>
<protein>
    <submittedName>
        <fullName evidence="3">Cotranscriptional regulator FAM172A homolog isoform X2</fullName>
    </submittedName>
</protein>
<dbReference type="InterPro" id="IPR053858">
    <property type="entry name" value="Arb2_dom"/>
</dbReference>
<dbReference type="InterPro" id="IPR029058">
    <property type="entry name" value="AB_hydrolase_fold"/>
</dbReference>
<organism evidence="2 3">
    <name type="scientific">Neodiprion lecontei</name>
    <name type="common">Redheaded pine sawfly</name>
    <dbReference type="NCBI Taxonomy" id="441921"/>
    <lineage>
        <taxon>Eukaryota</taxon>
        <taxon>Metazoa</taxon>
        <taxon>Ecdysozoa</taxon>
        <taxon>Arthropoda</taxon>
        <taxon>Hexapoda</taxon>
        <taxon>Insecta</taxon>
        <taxon>Pterygota</taxon>
        <taxon>Neoptera</taxon>
        <taxon>Endopterygota</taxon>
        <taxon>Hymenoptera</taxon>
        <taxon>Tenthredinoidea</taxon>
        <taxon>Diprionidae</taxon>
        <taxon>Diprioninae</taxon>
        <taxon>Neodiprion</taxon>
    </lineage>
</organism>
<dbReference type="InterPro" id="IPR048263">
    <property type="entry name" value="Arb2"/>
</dbReference>
<dbReference type="SUPFAM" id="SSF53474">
    <property type="entry name" value="alpha/beta-Hydrolases"/>
    <property type="match status" value="1"/>
</dbReference>
<name>A0ABM3G5Q5_NEOLC</name>
<evidence type="ECO:0000259" key="1">
    <source>
        <dbReference type="Pfam" id="PF22749"/>
    </source>
</evidence>
<dbReference type="Pfam" id="PF22749">
    <property type="entry name" value="Arb2"/>
    <property type="match status" value="1"/>
</dbReference>
<dbReference type="Proteomes" id="UP000829291">
    <property type="component" value="Chromosome 5"/>
</dbReference>
<dbReference type="RefSeq" id="XP_046595603.1">
    <property type="nucleotide sequence ID" value="XM_046739647.1"/>
</dbReference>
<gene>
    <name evidence="3" type="primary">LOC107223068</name>
</gene>
<sequence length="316" mass="35756">MFRVIRRIFSSIVNWEFTKLAVMTDPVFPTTLKDFGYAFDEGGKLRKLDQSTGLTTDGGFEFNVTEDHAYNQKRYEALGQVIDLHIYDLLEKEGLKKLFVPKEASSKAPELKSFIFVSEDALLNDKLMILIHGSGVVRAGQWARRLIINDNLETGTQLPYIRKARELGYAVMVLNTNDNFRTVNGKPTEIPGSKDPHSHVETVWKQYIEPSNAKHVAIVAHSYGGVCVVKLAVDHAEEFRRRVFAVGLTDSVHMITSAKDTKHILKHRVGATFSRDKDTQEWGRDRCGDSVIGGKLRGLFLQMSKRNCRELVTEDL</sequence>
<keyword evidence="2" id="KW-1185">Reference proteome</keyword>
<reference evidence="3" key="1">
    <citation type="submission" date="2025-08" db="UniProtKB">
        <authorList>
            <consortium name="RefSeq"/>
        </authorList>
    </citation>
    <scope>IDENTIFICATION</scope>
    <source>
        <tissue evidence="3">Thorax and Abdomen</tissue>
    </source>
</reference>
<evidence type="ECO:0000313" key="3">
    <source>
        <dbReference type="RefSeq" id="XP_046595603.1"/>
    </source>
</evidence>
<feature type="domain" description="Arb2" evidence="1">
    <location>
        <begin position="28"/>
        <end position="261"/>
    </location>
</feature>
<dbReference type="GeneID" id="107223068"/>
<dbReference type="PANTHER" id="PTHR21357:SF4">
    <property type="entry name" value="FAM172 FAMILY PROTEIN HOMOLOG CG10038"/>
    <property type="match status" value="1"/>
</dbReference>
<dbReference type="PANTHER" id="PTHR21357">
    <property type="entry name" value="FAM172 FAMILY PROTEIN HOMOLOG CG10038"/>
    <property type="match status" value="1"/>
</dbReference>
<accession>A0ABM3G5Q5</accession>
<proteinExistence type="predicted"/>
<evidence type="ECO:0000313" key="2">
    <source>
        <dbReference type="Proteomes" id="UP000829291"/>
    </source>
</evidence>